<evidence type="ECO:0000313" key="5">
    <source>
        <dbReference type="EMBL" id="TWI97140.1"/>
    </source>
</evidence>
<evidence type="ECO:0000313" key="6">
    <source>
        <dbReference type="Proteomes" id="UP000317010"/>
    </source>
</evidence>
<dbReference type="GO" id="GO:0005576">
    <property type="term" value="C:extracellular region"/>
    <property type="evidence" value="ECO:0007669"/>
    <property type="project" value="TreeGrafter"/>
</dbReference>
<evidence type="ECO:0000256" key="1">
    <source>
        <dbReference type="ARBA" id="ARBA00022801"/>
    </source>
</evidence>
<evidence type="ECO:0000256" key="2">
    <source>
        <dbReference type="ARBA" id="ARBA00023295"/>
    </source>
</evidence>
<sequence length="421" mass="49073">MIHELPTTNQIHIIMNKFYLRLLFLMLFALPFATQAQFISVKGKEIIGTDNKPFLMRGTNLGNWLVPEGYMFKFTNINSPRLINEAILELLGPEEAAAFWKQYQDTYITAADIHYLKASGMNSIRIPFNYRIFNNENYLEQKDPNRGFELLDRVIGWCKKEGLYVILDMHCAPGGQTGDNIDDGYGYPFLFKSPAMRELTANIWHKIADHYKNETIIMGYDLLNEPIATYFDKNEFNPYLEPTYKEITKAIRSVDKNHILFLGGAQWDSNFSVFGTPFDSKLVYQFHKYWTKTTGKEVIQDYIDFRDKYNVPIYCGETGENTDQWVGDFKKTLEENNIGWHYWPYKKLDNTKGIVTFNVPENYDKLIAYTQQPREDFAAIRKAAPADREAIKKALYDFINNSKFENCHPNTGYMQALDFKP</sequence>
<dbReference type="Proteomes" id="UP000317010">
    <property type="component" value="Unassembled WGS sequence"/>
</dbReference>
<keyword evidence="1 3" id="KW-0378">Hydrolase</keyword>
<comment type="similarity">
    <text evidence="3">Belongs to the glycosyl hydrolase 5 (cellulase A) family.</text>
</comment>
<dbReference type="GO" id="GO:0008422">
    <property type="term" value="F:beta-glucosidase activity"/>
    <property type="evidence" value="ECO:0007669"/>
    <property type="project" value="TreeGrafter"/>
</dbReference>
<dbReference type="Gene3D" id="3.20.20.80">
    <property type="entry name" value="Glycosidases"/>
    <property type="match status" value="1"/>
</dbReference>
<dbReference type="PANTHER" id="PTHR31297:SF13">
    <property type="entry name" value="PUTATIVE-RELATED"/>
    <property type="match status" value="1"/>
</dbReference>
<evidence type="ECO:0000259" key="4">
    <source>
        <dbReference type="Pfam" id="PF00150"/>
    </source>
</evidence>
<dbReference type="InterPro" id="IPR017853">
    <property type="entry name" value="GH"/>
</dbReference>
<comment type="caution">
    <text evidence="5">The sequence shown here is derived from an EMBL/GenBank/DDBJ whole genome shotgun (WGS) entry which is preliminary data.</text>
</comment>
<evidence type="ECO:0000256" key="3">
    <source>
        <dbReference type="RuleBase" id="RU361153"/>
    </source>
</evidence>
<proteinExistence type="inferred from homology"/>
<accession>A0A562TWC2</accession>
<protein>
    <submittedName>
        <fullName evidence="5">Aryl-phospho-beta-D-glucosidase BglC (GH1 family)</fullName>
    </submittedName>
</protein>
<keyword evidence="6" id="KW-1185">Reference proteome</keyword>
<dbReference type="SUPFAM" id="SSF51445">
    <property type="entry name" value="(Trans)glycosidases"/>
    <property type="match status" value="1"/>
</dbReference>
<organism evidence="5 6">
    <name type="scientific">Mucilaginibacter frigoritolerans</name>
    <dbReference type="NCBI Taxonomy" id="652788"/>
    <lineage>
        <taxon>Bacteria</taxon>
        <taxon>Pseudomonadati</taxon>
        <taxon>Bacteroidota</taxon>
        <taxon>Sphingobacteriia</taxon>
        <taxon>Sphingobacteriales</taxon>
        <taxon>Sphingobacteriaceae</taxon>
        <taxon>Mucilaginibacter</taxon>
    </lineage>
</organism>
<keyword evidence="2 3" id="KW-0326">Glycosidase</keyword>
<feature type="domain" description="Glycoside hydrolase family 5" evidence="4">
    <location>
        <begin position="104"/>
        <end position="345"/>
    </location>
</feature>
<dbReference type="PANTHER" id="PTHR31297">
    <property type="entry name" value="GLUCAN ENDO-1,6-BETA-GLUCOSIDASE B"/>
    <property type="match status" value="1"/>
</dbReference>
<dbReference type="GO" id="GO:0009986">
    <property type="term" value="C:cell surface"/>
    <property type="evidence" value="ECO:0007669"/>
    <property type="project" value="TreeGrafter"/>
</dbReference>
<reference evidence="5 6" key="1">
    <citation type="submission" date="2019-07" db="EMBL/GenBank/DDBJ databases">
        <title>Genomic Encyclopedia of Archaeal and Bacterial Type Strains, Phase II (KMG-II): from individual species to whole genera.</title>
        <authorList>
            <person name="Goeker M."/>
        </authorList>
    </citation>
    <scope>NUCLEOTIDE SEQUENCE [LARGE SCALE GENOMIC DNA]</scope>
    <source>
        <strain evidence="5 6">ATCC BAA-1854</strain>
    </source>
</reference>
<gene>
    <name evidence="5" type="ORF">JN11_03600</name>
</gene>
<dbReference type="InterPro" id="IPR001547">
    <property type="entry name" value="Glyco_hydro_5"/>
</dbReference>
<dbReference type="InterPro" id="IPR050386">
    <property type="entry name" value="Glycosyl_hydrolase_5"/>
</dbReference>
<dbReference type="EMBL" id="VLLI01000011">
    <property type="protein sequence ID" value="TWI97140.1"/>
    <property type="molecule type" value="Genomic_DNA"/>
</dbReference>
<name>A0A562TWC2_9SPHI</name>
<dbReference type="AlphaFoldDB" id="A0A562TWC2"/>
<dbReference type="GO" id="GO:0009251">
    <property type="term" value="P:glucan catabolic process"/>
    <property type="evidence" value="ECO:0007669"/>
    <property type="project" value="TreeGrafter"/>
</dbReference>
<dbReference type="Pfam" id="PF00150">
    <property type="entry name" value="Cellulase"/>
    <property type="match status" value="1"/>
</dbReference>